<evidence type="ECO:0000313" key="2">
    <source>
        <dbReference type="Proteomes" id="UP000486351"/>
    </source>
</evidence>
<comment type="caution">
    <text evidence="1">The sequence shown here is derived from an EMBL/GenBank/DDBJ whole genome shotgun (WGS) entry which is preliminary data.</text>
</comment>
<evidence type="ECO:0000313" key="1">
    <source>
        <dbReference type="EMBL" id="KAE9334817.1"/>
    </source>
</evidence>
<dbReference type="Proteomes" id="UP000486351">
    <property type="component" value="Unassembled WGS sequence"/>
</dbReference>
<dbReference type="EMBL" id="QXFY01000829">
    <property type="protein sequence ID" value="KAE9334817.1"/>
    <property type="molecule type" value="Genomic_DNA"/>
</dbReference>
<reference evidence="1 2" key="1">
    <citation type="submission" date="2018-09" db="EMBL/GenBank/DDBJ databases">
        <title>Genomic investigation of the strawberry pathogen Phytophthora fragariae indicates pathogenicity is determined by transcriptional variation in three key races.</title>
        <authorList>
            <person name="Adams T.M."/>
            <person name="Armitage A.D."/>
            <person name="Sobczyk M.K."/>
            <person name="Bates H.J."/>
            <person name="Dunwell J.M."/>
            <person name="Nellist C.F."/>
            <person name="Harrison R.J."/>
        </authorList>
    </citation>
    <scope>NUCLEOTIDE SEQUENCE [LARGE SCALE GENOMIC DNA]</scope>
    <source>
        <strain evidence="1 2">NOV-77</strain>
    </source>
</reference>
<dbReference type="AlphaFoldDB" id="A0A6G0RIW6"/>
<organism evidence="1 2">
    <name type="scientific">Phytophthora fragariae</name>
    <dbReference type="NCBI Taxonomy" id="53985"/>
    <lineage>
        <taxon>Eukaryota</taxon>
        <taxon>Sar</taxon>
        <taxon>Stramenopiles</taxon>
        <taxon>Oomycota</taxon>
        <taxon>Peronosporomycetes</taxon>
        <taxon>Peronosporales</taxon>
        <taxon>Peronosporaceae</taxon>
        <taxon>Phytophthora</taxon>
    </lineage>
</organism>
<proteinExistence type="predicted"/>
<name>A0A6G0RIW6_9STRA</name>
<protein>
    <submittedName>
        <fullName evidence="1">Uncharacterized protein</fullName>
    </submittedName>
</protein>
<gene>
    <name evidence="1" type="ORF">PF008_g13777</name>
</gene>
<accession>A0A6G0RIW6</accession>
<sequence>MAGQDLGDDNYAGEQESDLIVQTLTADLETLKQNIMQKEGQGEGAAERVEDAADGEDAVSCCHRRVRSRKLVVLMLSESSIGGAKGVGCVYRIVRRKPPVLHGGHVGRTGNFVVPERAREPR</sequence>